<reference evidence="1 2" key="1">
    <citation type="journal article" date="2017" name="PLoS Biol.">
        <title>The sea cucumber genome provides insights into morphological evolution and visceral regeneration.</title>
        <authorList>
            <person name="Zhang X."/>
            <person name="Sun L."/>
            <person name="Yuan J."/>
            <person name="Sun Y."/>
            <person name="Gao Y."/>
            <person name="Zhang L."/>
            <person name="Li S."/>
            <person name="Dai H."/>
            <person name="Hamel J.F."/>
            <person name="Liu C."/>
            <person name="Yu Y."/>
            <person name="Liu S."/>
            <person name="Lin W."/>
            <person name="Guo K."/>
            <person name="Jin S."/>
            <person name="Xu P."/>
            <person name="Storey K.B."/>
            <person name="Huan P."/>
            <person name="Zhang T."/>
            <person name="Zhou Y."/>
            <person name="Zhang J."/>
            <person name="Lin C."/>
            <person name="Li X."/>
            <person name="Xing L."/>
            <person name="Huo D."/>
            <person name="Sun M."/>
            <person name="Wang L."/>
            <person name="Mercier A."/>
            <person name="Li F."/>
            <person name="Yang H."/>
            <person name="Xiang J."/>
        </authorList>
    </citation>
    <scope>NUCLEOTIDE SEQUENCE [LARGE SCALE GENOMIC DNA]</scope>
    <source>
        <strain evidence="1">Shaxun</strain>
        <tissue evidence="1">Muscle</tissue>
    </source>
</reference>
<evidence type="ECO:0000313" key="1">
    <source>
        <dbReference type="EMBL" id="PIK44920.1"/>
    </source>
</evidence>
<keyword evidence="2" id="KW-1185">Reference proteome</keyword>
<dbReference type="AlphaFoldDB" id="A0A2G8KAA8"/>
<comment type="caution">
    <text evidence="1">The sequence shown here is derived from an EMBL/GenBank/DDBJ whole genome shotgun (WGS) entry which is preliminary data.</text>
</comment>
<organism evidence="1 2">
    <name type="scientific">Stichopus japonicus</name>
    <name type="common">Sea cucumber</name>
    <dbReference type="NCBI Taxonomy" id="307972"/>
    <lineage>
        <taxon>Eukaryota</taxon>
        <taxon>Metazoa</taxon>
        <taxon>Echinodermata</taxon>
        <taxon>Eleutherozoa</taxon>
        <taxon>Echinozoa</taxon>
        <taxon>Holothuroidea</taxon>
        <taxon>Aspidochirotacea</taxon>
        <taxon>Aspidochirotida</taxon>
        <taxon>Stichopodidae</taxon>
        <taxon>Apostichopus</taxon>
    </lineage>
</organism>
<dbReference type="InterPro" id="IPR011042">
    <property type="entry name" value="6-blade_b-propeller_TolB-like"/>
</dbReference>
<accession>A0A2G8KAA8</accession>
<protein>
    <submittedName>
        <fullName evidence="1">Uncharacterized protein</fullName>
    </submittedName>
</protein>
<dbReference type="Proteomes" id="UP000230750">
    <property type="component" value="Unassembled WGS sequence"/>
</dbReference>
<dbReference type="SUPFAM" id="SSF101898">
    <property type="entry name" value="NHL repeat"/>
    <property type="match status" value="1"/>
</dbReference>
<name>A0A2G8KAA8_STIJA</name>
<dbReference type="EMBL" id="MRZV01000745">
    <property type="protein sequence ID" value="PIK44920.1"/>
    <property type="molecule type" value="Genomic_DNA"/>
</dbReference>
<sequence length="346" mass="38643">MDDLPMLCIDKVNISDSVESVVDVDVIKANGFILVGITSTGSGNIVISGRLSYHHSFLTVINRQGRQIRHNKICTVKGSSLYPNRHCAALSRDKIASVCESNQVGVYNIHDGSFTQKNITSLFGAINTVDRKYASCITTDPIRGHIIVGTRNIGSLFIFDEELNFIRALKLPEVIKWSRDILYHEGVLLICHLEGSCACAVTMDTSNTEAELLYELRKPDIDGKTWYPLSICKDRTGFVYILWSSNDQCTGQGVITQYNQDGQQLLTTKRTEDGARCMTTLMTEEGEKLLVATSESRNMLCYGLEVRSQYGVCDVIWANALWKLYLGYYNILVDLSLKPDSFGMFA</sequence>
<evidence type="ECO:0000313" key="2">
    <source>
        <dbReference type="Proteomes" id="UP000230750"/>
    </source>
</evidence>
<proteinExistence type="predicted"/>
<dbReference type="Gene3D" id="2.120.10.30">
    <property type="entry name" value="TolB, C-terminal domain"/>
    <property type="match status" value="1"/>
</dbReference>
<gene>
    <name evidence="1" type="ORF">BSL78_18226</name>
</gene>